<dbReference type="GO" id="GO:0004508">
    <property type="term" value="F:steroid 17-alpha-monooxygenase activity"/>
    <property type="evidence" value="ECO:0007669"/>
    <property type="project" value="TreeGrafter"/>
</dbReference>
<dbReference type="PRINTS" id="PR00463">
    <property type="entry name" value="EP450I"/>
</dbReference>
<evidence type="ECO:0000256" key="8">
    <source>
        <dbReference type="RuleBase" id="RU000461"/>
    </source>
</evidence>
<evidence type="ECO:0000256" key="6">
    <source>
        <dbReference type="ARBA" id="ARBA00023033"/>
    </source>
</evidence>
<keyword evidence="3 7" id="KW-0479">Metal-binding</keyword>
<keyword evidence="2 7" id="KW-0349">Heme</keyword>
<dbReference type="OrthoDB" id="2789670at2759"/>
<gene>
    <name evidence="9" type="ORF">SBAD_LOCUS12679</name>
</gene>
<dbReference type="GO" id="GO:0020037">
    <property type="term" value="F:heme binding"/>
    <property type="evidence" value="ECO:0007669"/>
    <property type="project" value="InterPro"/>
</dbReference>
<dbReference type="GO" id="GO:0042448">
    <property type="term" value="P:progesterone metabolic process"/>
    <property type="evidence" value="ECO:0007669"/>
    <property type="project" value="TreeGrafter"/>
</dbReference>
<dbReference type="WBParaSite" id="SBAD_0001308901-mRNA-1">
    <property type="protein sequence ID" value="SBAD_0001308901-mRNA-1"/>
    <property type="gene ID" value="SBAD_0001308901"/>
</dbReference>
<name>A0A183J9Y1_9BILA</name>
<evidence type="ECO:0000256" key="4">
    <source>
        <dbReference type="ARBA" id="ARBA00023002"/>
    </source>
</evidence>
<evidence type="ECO:0000313" key="11">
    <source>
        <dbReference type="WBParaSite" id="SBAD_0001308901-mRNA-1"/>
    </source>
</evidence>
<evidence type="ECO:0000256" key="2">
    <source>
        <dbReference type="ARBA" id="ARBA00022617"/>
    </source>
</evidence>
<evidence type="ECO:0000313" key="10">
    <source>
        <dbReference type="Proteomes" id="UP000270296"/>
    </source>
</evidence>
<dbReference type="InterPro" id="IPR001128">
    <property type="entry name" value="Cyt_P450"/>
</dbReference>
<dbReference type="SUPFAM" id="SSF48264">
    <property type="entry name" value="Cytochrome P450"/>
    <property type="match status" value="1"/>
</dbReference>
<keyword evidence="6 8" id="KW-0503">Monooxygenase</keyword>
<protein>
    <submittedName>
        <fullName evidence="11">Cytochrome P450</fullName>
    </submittedName>
</protein>
<comment type="cofactor">
    <cofactor evidence="7">
        <name>heme</name>
        <dbReference type="ChEBI" id="CHEBI:30413"/>
    </cofactor>
</comment>
<dbReference type="PANTHER" id="PTHR24289">
    <property type="entry name" value="STEROID 17-ALPHA-HYDROXYLASE/17,20 LYASE"/>
    <property type="match status" value="1"/>
</dbReference>
<dbReference type="InterPro" id="IPR002401">
    <property type="entry name" value="Cyt_P450_E_grp-I"/>
</dbReference>
<dbReference type="PANTHER" id="PTHR24289:SF1">
    <property type="entry name" value="STEROID 17-ALPHA-HYDROXYLASE_17,20 LYASE"/>
    <property type="match status" value="1"/>
</dbReference>
<dbReference type="PROSITE" id="PS00086">
    <property type="entry name" value="CYTOCHROME_P450"/>
    <property type="match status" value="1"/>
</dbReference>
<accession>A0A183J9Y1</accession>
<keyword evidence="5 7" id="KW-0408">Iron</keyword>
<reference evidence="9 10" key="2">
    <citation type="submission" date="2018-11" db="EMBL/GenBank/DDBJ databases">
        <authorList>
            <consortium name="Pathogen Informatics"/>
        </authorList>
    </citation>
    <scope>NUCLEOTIDE SEQUENCE [LARGE SCALE GENOMIC DNA]</scope>
</reference>
<dbReference type="InterPro" id="IPR017972">
    <property type="entry name" value="Cyt_P450_CS"/>
</dbReference>
<dbReference type="AlphaFoldDB" id="A0A183J9Y1"/>
<reference evidence="11" key="1">
    <citation type="submission" date="2016-06" db="UniProtKB">
        <authorList>
            <consortium name="WormBaseParasite"/>
        </authorList>
    </citation>
    <scope>IDENTIFICATION</scope>
</reference>
<sequence length="119" mass="14059">NFRLEKDLPVLPNIWAVHRDESIFECANEFRPERFVDINGNLDKKLATRVIPFGTGMRRCPGEEMAKKNLFLTLTNMVVNFKIEIDPDTPYRDTSECTYNFTRRPSPYRLRFTRLTEGR</sequence>
<evidence type="ECO:0000256" key="1">
    <source>
        <dbReference type="ARBA" id="ARBA00010617"/>
    </source>
</evidence>
<dbReference type="EMBL" id="UZAM01018475">
    <property type="protein sequence ID" value="VDP50826.1"/>
    <property type="molecule type" value="Genomic_DNA"/>
</dbReference>
<keyword evidence="10" id="KW-1185">Reference proteome</keyword>
<comment type="similarity">
    <text evidence="1 8">Belongs to the cytochrome P450 family.</text>
</comment>
<proteinExistence type="inferred from homology"/>
<organism evidence="11">
    <name type="scientific">Soboliphyme baturini</name>
    <dbReference type="NCBI Taxonomy" id="241478"/>
    <lineage>
        <taxon>Eukaryota</taxon>
        <taxon>Metazoa</taxon>
        <taxon>Ecdysozoa</taxon>
        <taxon>Nematoda</taxon>
        <taxon>Enoplea</taxon>
        <taxon>Dorylaimia</taxon>
        <taxon>Dioctophymatida</taxon>
        <taxon>Dioctophymatoidea</taxon>
        <taxon>Soboliphymatidae</taxon>
        <taxon>Soboliphyme</taxon>
    </lineage>
</organism>
<dbReference type="Gene3D" id="1.10.630.10">
    <property type="entry name" value="Cytochrome P450"/>
    <property type="match status" value="1"/>
</dbReference>
<dbReference type="Proteomes" id="UP000270296">
    <property type="component" value="Unassembled WGS sequence"/>
</dbReference>
<evidence type="ECO:0000256" key="3">
    <source>
        <dbReference type="ARBA" id="ARBA00022723"/>
    </source>
</evidence>
<keyword evidence="4 8" id="KW-0560">Oxidoreductase</keyword>
<dbReference type="GO" id="GO:0042446">
    <property type="term" value="P:hormone biosynthetic process"/>
    <property type="evidence" value="ECO:0007669"/>
    <property type="project" value="TreeGrafter"/>
</dbReference>
<dbReference type="GO" id="GO:0005506">
    <property type="term" value="F:iron ion binding"/>
    <property type="evidence" value="ECO:0007669"/>
    <property type="project" value="InterPro"/>
</dbReference>
<evidence type="ECO:0000256" key="5">
    <source>
        <dbReference type="ARBA" id="ARBA00023004"/>
    </source>
</evidence>
<dbReference type="InterPro" id="IPR036396">
    <property type="entry name" value="Cyt_P450_sf"/>
</dbReference>
<feature type="binding site" description="axial binding residue" evidence="7">
    <location>
        <position position="60"/>
    </location>
    <ligand>
        <name>heme</name>
        <dbReference type="ChEBI" id="CHEBI:30413"/>
    </ligand>
    <ligandPart>
        <name>Fe</name>
        <dbReference type="ChEBI" id="CHEBI:18248"/>
    </ligandPart>
</feature>
<evidence type="ECO:0000313" key="9">
    <source>
        <dbReference type="EMBL" id="VDP50826.1"/>
    </source>
</evidence>
<dbReference type="Pfam" id="PF00067">
    <property type="entry name" value="p450"/>
    <property type="match status" value="1"/>
</dbReference>
<evidence type="ECO:0000256" key="7">
    <source>
        <dbReference type="PIRSR" id="PIRSR602401-1"/>
    </source>
</evidence>